<keyword evidence="9" id="KW-1133">Transmembrane helix</keyword>
<evidence type="ECO:0000256" key="9">
    <source>
        <dbReference type="ARBA" id="ARBA00022989"/>
    </source>
</evidence>
<dbReference type="EMBL" id="VEPZ02001681">
    <property type="protein sequence ID" value="KAE8663277.1"/>
    <property type="molecule type" value="Genomic_DNA"/>
</dbReference>
<keyword evidence="17" id="KW-1185">Reference proteome</keyword>
<feature type="domain" description="Protein kinase" evidence="15">
    <location>
        <begin position="64"/>
        <end position="310"/>
    </location>
</feature>
<dbReference type="PANTHER" id="PTHR47984:SF15">
    <property type="entry name" value="PROTEIN KINASE DOMAIN-CONTAINING PROTEIN"/>
    <property type="match status" value="1"/>
</dbReference>
<comment type="caution">
    <text evidence="16">The sequence shown here is derived from an EMBL/GenBank/DDBJ whole genome shotgun (WGS) entry which is preliminary data.</text>
</comment>
<dbReference type="PANTHER" id="PTHR47984">
    <property type="entry name" value="OS01G0323000 PROTEIN"/>
    <property type="match status" value="1"/>
</dbReference>
<accession>A0A6A2Y184</accession>
<evidence type="ECO:0000256" key="3">
    <source>
        <dbReference type="ARBA" id="ARBA00022553"/>
    </source>
</evidence>
<dbReference type="GO" id="GO:0005524">
    <property type="term" value="F:ATP binding"/>
    <property type="evidence" value="ECO:0007669"/>
    <property type="project" value="UniProtKB-UniRule"/>
</dbReference>
<comment type="subcellular location">
    <subcellularLocation>
        <location evidence="1">Membrane</location>
        <topology evidence="1">Single-pass membrane protein</topology>
    </subcellularLocation>
</comment>
<dbReference type="InterPro" id="IPR052232">
    <property type="entry name" value="RLK_Ser/Thr-Kinase"/>
</dbReference>
<feature type="compositionally biased region" description="Polar residues" evidence="14">
    <location>
        <begin position="15"/>
        <end position="24"/>
    </location>
</feature>
<comment type="catalytic activity">
    <reaction evidence="12">
        <text>L-seryl-[protein] + ATP = O-phospho-L-seryl-[protein] + ADP + H(+)</text>
        <dbReference type="Rhea" id="RHEA:17989"/>
        <dbReference type="Rhea" id="RHEA-COMP:9863"/>
        <dbReference type="Rhea" id="RHEA-COMP:11604"/>
        <dbReference type="ChEBI" id="CHEBI:15378"/>
        <dbReference type="ChEBI" id="CHEBI:29999"/>
        <dbReference type="ChEBI" id="CHEBI:30616"/>
        <dbReference type="ChEBI" id="CHEBI:83421"/>
        <dbReference type="ChEBI" id="CHEBI:456216"/>
        <dbReference type="EC" id="2.7.11.1"/>
    </reaction>
</comment>
<evidence type="ECO:0000256" key="14">
    <source>
        <dbReference type="SAM" id="MobiDB-lite"/>
    </source>
</evidence>
<evidence type="ECO:0000256" key="13">
    <source>
        <dbReference type="PROSITE-ProRule" id="PRU10141"/>
    </source>
</evidence>
<evidence type="ECO:0000256" key="2">
    <source>
        <dbReference type="ARBA" id="ARBA00012513"/>
    </source>
</evidence>
<dbReference type="Pfam" id="PF07714">
    <property type="entry name" value="PK_Tyr_Ser-Thr"/>
    <property type="match status" value="2"/>
</dbReference>
<dbReference type="PROSITE" id="PS50011">
    <property type="entry name" value="PROTEIN_KINASE_DOM"/>
    <property type="match status" value="1"/>
</dbReference>
<evidence type="ECO:0000313" key="17">
    <source>
        <dbReference type="Proteomes" id="UP000436088"/>
    </source>
</evidence>
<dbReference type="GO" id="GO:0004674">
    <property type="term" value="F:protein serine/threonine kinase activity"/>
    <property type="evidence" value="ECO:0007669"/>
    <property type="project" value="UniProtKB-EC"/>
</dbReference>
<protein>
    <recommendedName>
        <fullName evidence="2">non-specific serine/threonine protein kinase</fullName>
        <ecNumber evidence="2">2.7.11.1</ecNumber>
    </recommendedName>
</protein>
<keyword evidence="7" id="KW-0418">Kinase</keyword>
<sequence>MNTTEPELEAMFPDQWSTRAGGTTTPRSYLPELEHFQKLSHGVPETRTSYRFSSRYVDVFTDGFSYDNLIGNGNYGVVHRGVLFDGTTVAVKRLLSNSCQPEVFVTEVEAIGHVRHKNLVKLLGYCMEEGYRMLVYEYVNNSNLHQWLHGPLGHASPLTWTIRMNIIHRIAKGYAAQDNATISKWDKKSDVYSFGILVMEIVSGRIPVDHDQHQIYLIDWLKSMVANKKIADVVDPRIPEIPSMKELKRIKLIALRCVDPDIDHRPTMGEVIHMLEPRNMLLSDDHFVRRAAPRGGKPDTRTHDDDASDV</sequence>
<dbReference type="SUPFAM" id="SSF56112">
    <property type="entry name" value="Protein kinase-like (PK-like)"/>
    <property type="match status" value="1"/>
</dbReference>
<evidence type="ECO:0000256" key="4">
    <source>
        <dbReference type="ARBA" id="ARBA00022679"/>
    </source>
</evidence>
<dbReference type="InterPro" id="IPR001245">
    <property type="entry name" value="Ser-Thr/Tyr_kinase_cat_dom"/>
</dbReference>
<evidence type="ECO:0000256" key="7">
    <source>
        <dbReference type="ARBA" id="ARBA00022777"/>
    </source>
</evidence>
<keyword evidence="3" id="KW-0597">Phosphoprotein</keyword>
<dbReference type="InterPro" id="IPR011009">
    <property type="entry name" value="Kinase-like_dom_sf"/>
</dbReference>
<keyword evidence="8 13" id="KW-0067">ATP-binding</keyword>
<name>A0A6A2Y184_HIBSY</name>
<dbReference type="InterPro" id="IPR017441">
    <property type="entry name" value="Protein_kinase_ATP_BS"/>
</dbReference>
<organism evidence="16 17">
    <name type="scientific">Hibiscus syriacus</name>
    <name type="common">Rose of Sharon</name>
    <dbReference type="NCBI Taxonomy" id="106335"/>
    <lineage>
        <taxon>Eukaryota</taxon>
        <taxon>Viridiplantae</taxon>
        <taxon>Streptophyta</taxon>
        <taxon>Embryophyta</taxon>
        <taxon>Tracheophyta</taxon>
        <taxon>Spermatophyta</taxon>
        <taxon>Magnoliopsida</taxon>
        <taxon>eudicotyledons</taxon>
        <taxon>Gunneridae</taxon>
        <taxon>Pentapetalae</taxon>
        <taxon>rosids</taxon>
        <taxon>malvids</taxon>
        <taxon>Malvales</taxon>
        <taxon>Malvaceae</taxon>
        <taxon>Malvoideae</taxon>
        <taxon>Hibiscus</taxon>
    </lineage>
</organism>
<evidence type="ECO:0000313" key="16">
    <source>
        <dbReference type="EMBL" id="KAE8663277.1"/>
    </source>
</evidence>
<evidence type="ECO:0000259" key="15">
    <source>
        <dbReference type="PROSITE" id="PS50011"/>
    </source>
</evidence>
<evidence type="ECO:0000256" key="11">
    <source>
        <dbReference type="ARBA" id="ARBA00047899"/>
    </source>
</evidence>
<keyword evidence="5" id="KW-0812">Transmembrane</keyword>
<evidence type="ECO:0000256" key="8">
    <source>
        <dbReference type="ARBA" id="ARBA00022840"/>
    </source>
</evidence>
<dbReference type="Gene3D" id="1.10.510.10">
    <property type="entry name" value="Transferase(Phosphotransferase) domain 1"/>
    <property type="match status" value="1"/>
</dbReference>
<dbReference type="Gene3D" id="3.30.200.20">
    <property type="entry name" value="Phosphorylase Kinase, domain 1"/>
    <property type="match status" value="1"/>
</dbReference>
<dbReference type="EC" id="2.7.11.1" evidence="2"/>
<proteinExistence type="predicted"/>
<dbReference type="AlphaFoldDB" id="A0A6A2Y184"/>
<dbReference type="InterPro" id="IPR000719">
    <property type="entry name" value="Prot_kinase_dom"/>
</dbReference>
<dbReference type="PROSITE" id="PS00107">
    <property type="entry name" value="PROTEIN_KINASE_ATP"/>
    <property type="match status" value="1"/>
</dbReference>
<feature type="region of interest" description="Disordered" evidence="14">
    <location>
        <begin position="1"/>
        <end position="24"/>
    </location>
</feature>
<evidence type="ECO:0000256" key="1">
    <source>
        <dbReference type="ARBA" id="ARBA00004167"/>
    </source>
</evidence>
<keyword evidence="4" id="KW-0808">Transferase</keyword>
<keyword evidence="10" id="KW-0472">Membrane</keyword>
<evidence type="ECO:0000256" key="12">
    <source>
        <dbReference type="ARBA" id="ARBA00048679"/>
    </source>
</evidence>
<feature type="region of interest" description="Disordered" evidence="14">
    <location>
        <begin position="291"/>
        <end position="310"/>
    </location>
</feature>
<feature type="binding site" evidence="13">
    <location>
        <position position="92"/>
    </location>
    <ligand>
        <name>ATP</name>
        <dbReference type="ChEBI" id="CHEBI:30616"/>
    </ligand>
</feature>
<comment type="catalytic activity">
    <reaction evidence="11">
        <text>L-threonyl-[protein] + ATP = O-phospho-L-threonyl-[protein] + ADP + H(+)</text>
        <dbReference type="Rhea" id="RHEA:46608"/>
        <dbReference type="Rhea" id="RHEA-COMP:11060"/>
        <dbReference type="Rhea" id="RHEA-COMP:11605"/>
        <dbReference type="ChEBI" id="CHEBI:15378"/>
        <dbReference type="ChEBI" id="CHEBI:30013"/>
        <dbReference type="ChEBI" id="CHEBI:30616"/>
        <dbReference type="ChEBI" id="CHEBI:61977"/>
        <dbReference type="ChEBI" id="CHEBI:456216"/>
        <dbReference type="EC" id="2.7.11.1"/>
    </reaction>
</comment>
<dbReference type="Proteomes" id="UP000436088">
    <property type="component" value="Unassembled WGS sequence"/>
</dbReference>
<evidence type="ECO:0000256" key="10">
    <source>
        <dbReference type="ARBA" id="ARBA00023136"/>
    </source>
</evidence>
<reference evidence="16" key="1">
    <citation type="submission" date="2019-09" db="EMBL/GenBank/DDBJ databases">
        <title>Draft genome information of white flower Hibiscus syriacus.</title>
        <authorList>
            <person name="Kim Y.-M."/>
        </authorList>
    </citation>
    <scope>NUCLEOTIDE SEQUENCE [LARGE SCALE GENOMIC DNA]</scope>
    <source>
        <strain evidence="16">YM2019G1</strain>
    </source>
</reference>
<dbReference type="GO" id="GO:0016020">
    <property type="term" value="C:membrane"/>
    <property type="evidence" value="ECO:0007669"/>
    <property type="project" value="UniProtKB-SubCell"/>
</dbReference>
<evidence type="ECO:0000256" key="6">
    <source>
        <dbReference type="ARBA" id="ARBA00022741"/>
    </source>
</evidence>
<keyword evidence="6 13" id="KW-0547">Nucleotide-binding</keyword>
<feature type="compositionally biased region" description="Basic and acidic residues" evidence="14">
    <location>
        <begin position="296"/>
        <end position="310"/>
    </location>
</feature>
<evidence type="ECO:0000256" key="5">
    <source>
        <dbReference type="ARBA" id="ARBA00022692"/>
    </source>
</evidence>
<gene>
    <name evidence="16" type="ORF">F3Y22_tig00112988pilonHSYRG00040</name>
</gene>